<organism evidence="3 4">
    <name type="scientific">Oculimacula yallundae</name>
    <dbReference type="NCBI Taxonomy" id="86028"/>
    <lineage>
        <taxon>Eukaryota</taxon>
        <taxon>Fungi</taxon>
        <taxon>Dikarya</taxon>
        <taxon>Ascomycota</taxon>
        <taxon>Pezizomycotina</taxon>
        <taxon>Leotiomycetes</taxon>
        <taxon>Helotiales</taxon>
        <taxon>Ploettnerulaceae</taxon>
        <taxon>Oculimacula</taxon>
    </lineage>
</organism>
<sequence>MWTSLPTALLAILALTHSASASRHRRSILSDASPSPVMVFSTYTVVPMPAQTLPAPAHTLTTFSAVPMPTAAKPAVFLETFTVVPMPVESGAPPAIISNTFPASPLPVGGVATPAIISNTFAASPVPAQASARPAIISNTFVASPLPLSSKSGTTTTLSGLATPSGVSFSKFPTATGTGIPDGIFFSGYPSGTGTAGTGTGTGTSYPQATGSIISNSTLPINNSPRPVNSPTTRSVPFFTLNDPTSTSTLTLNPTVSSLTQLIPASTFVTFKATAASGIKGSSLIKPSRTPCTSGSLATPEGDSAVPYLGRRSKRQFSS</sequence>
<name>A0ABR4CFF7_9HELO</name>
<evidence type="ECO:0000313" key="3">
    <source>
        <dbReference type="EMBL" id="KAL2068397.1"/>
    </source>
</evidence>
<evidence type="ECO:0000256" key="1">
    <source>
        <dbReference type="SAM" id="MobiDB-lite"/>
    </source>
</evidence>
<reference evidence="3 4" key="1">
    <citation type="journal article" date="2024" name="Commun. Biol.">
        <title>Comparative genomic analysis of thermophilic fungi reveals convergent evolutionary adaptations and gene losses.</title>
        <authorList>
            <person name="Steindorff A.S."/>
            <person name="Aguilar-Pontes M.V."/>
            <person name="Robinson A.J."/>
            <person name="Andreopoulos B."/>
            <person name="LaButti K."/>
            <person name="Kuo A."/>
            <person name="Mondo S."/>
            <person name="Riley R."/>
            <person name="Otillar R."/>
            <person name="Haridas S."/>
            <person name="Lipzen A."/>
            <person name="Grimwood J."/>
            <person name="Schmutz J."/>
            <person name="Clum A."/>
            <person name="Reid I.D."/>
            <person name="Moisan M.C."/>
            <person name="Butler G."/>
            <person name="Nguyen T.T.M."/>
            <person name="Dewar K."/>
            <person name="Conant G."/>
            <person name="Drula E."/>
            <person name="Henrissat B."/>
            <person name="Hansel C."/>
            <person name="Singer S."/>
            <person name="Hutchinson M.I."/>
            <person name="de Vries R.P."/>
            <person name="Natvig D.O."/>
            <person name="Powell A.J."/>
            <person name="Tsang A."/>
            <person name="Grigoriev I.V."/>
        </authorList>
    </citation>
    <scope>NUCLEOTIDE SEQUENCE [LARGE SCALE GENOMIC DNA]</scope>
    <source>
        <strain evidence="3 4">CBS 494.80</strain>
    </source>
</reference>
<proteinExistence type="predicted"/>
<dbReference type="Proteomes" id="UP001595075">
    <property type="component" value="Unassembled WGS sequence"/>
</dbReference>
<dbReference type="EMBL" id="JAZHXI010000009">
    <property type="protein sequence ID" value="KAL2068397.1"/>
    <property type="molecule type" value="Genomic_DNA"/>
</dbReference>
<gene>
    <name evidence="3" type="ORF">VTL71DRAFT_16495</name>
</gene>
<feature type="region of interest" description="Disordered" evidence="1">
    <location>
        <begin position="287"/>
        <end position="319"/>
    </location>
</feature>
<feature type="chain" id="PRO_5046702092" evidence="2">
    <location>
        <begin position="22"/>
        <end position="319"/>
    </location>
</feature>
<feature type="signal peptide" evidence="2">
    <location>
        <begin position="1"/>
        <end position="21"/>
    </location>
</feature>
<evidence type="ECO:0000313" key="4">
    <source>
        <dbReference type="Proteomes" id="UP001595075"/>
    </source>
</evidence>
<protein>
    <submittedName>
        <fullName evidence="3">Uncharacterized protein</fullName>
    </submittedName>
</protein>
<keyword evidence="4" id="KW-1185">Reference proteome</keyword>
<keyword evidence="2" id="KW-0732">Signal</keyword>
<evidence type="ECO:0000256" key="2">
    <source>
        <dbReference type="SAM" id="SignalP"/>
    </source>
</evidence>
<accession>A0ABR4CFF7</accession>
<comment type="caution">
    <text evidence="3">The sequence shown here is derived from an EMBL/GenBank/DDBJ whole genome shotgun (WGS) entry which is preliminary data.</text>
</comment>